<feature type="domain" description="C-type lectin" evidence="2">
    <location>
        <begin position="27"/>
        <end position="138"/>
    </location>
</feature>
<keyword evidence="1" id="KW-0732">Signal</keyword>
<dbReference type="SUPFAM" id="SSF56436">
    <property type="entry name" value="C-type lectin-like"/>
    <property type="match status" value="2"/>
</dbReference>
<dbReference type="WBParaSite" id="MBELARI_LOCUS3094">
    <property type="protein sequence ID" value="MBELARI_LOCUS3094"/>
    <property type="gene ID" value="MBELARI_LOCUS3094"/>
</dbReference>
<dbReference type="InterPro" id="IPR016187">
    <property type="entry name" value="CTDL_fold"/>
</dbReference>
<sequence length="300" mass="32679">MRFLSIFLLLIVQLVYAACPRDGAVGSNGNCFFSLSFNQTSNQAEHFCANYFYAHTASIQSAFDNQVVLNMARDTMPNAAQVWIGGTYDGNGITWNDGSPDVYKNFGPNSDPGDIVLNLATGKWATAAWNTNIPFICGLGGATTNPATAQPTTSCQPPCPDEWVYVAEFKTCYKSIYGIDFSTADLNCRSLGGVLASIHSDEENRVVSELFKAGLGTSDGNSELLVGGKRTGPGIADFTWVDGTPWDYHPWASGQPDNNKGNEYCLEIWADRTDANSQKWNDCTCTNKYRAAVCKQPAKY</sequence>
<keyword evidence="3" id="KW-1185">Reference proteome</keyword>
<dbReference type="InterPro" id="IPR001304">
    <property type="entry name" value="C-type_lectin-like"/>
</dbReference>
<evidence type="ECO:0000313" key="3">
    <source>
        <dbReference type="Proteomes" id="UP000887575"/>
    </source>
</evidence>
<feature type="signal peptide" evidence="1">
    <location>
        <begin position="1"/>
        <end position="17"/>
    </location>
</feature>
<feature type="domain" description="C-type lectin" evidence="2">
    <location>
        <begin position="172"/>
        <end position="289"/>
    </location>
</feature>
<dbReference type="PANTHER" id="PTHR22803">
    <property type="entry name" value="MANNOSE, PHOSPHOLIPASE, LECTIN RECEPTOR RELATED"/>
    <property type="match status" value="1"/>
</dbReference>
<name>A0AAF3J8J0_9BILA</name>
<evidence type="ECO:0000313" key="4">
    <source>
        <dbReference type="WBParaSite" id="MBELARI_LOCUS3094"/>
    </source>
</evidence>
<evidence type="ECO:0000256" key="1">
    <source>
        <dbReference type="SAM" id="SignalP"/>
    </source>
</evidence>
<evidence type="ECO:0000259" key="2">
    <source>
        <dbReference type="PROSITE" id="PS50041"/>
    </source>
</evidence>
<proteinExistence type="predicted"/>
<feature type="chain" id="PRO_5042281526" evidence="1">
    <location>
        <begin position="18"/>
        <end position="300"/>
    </location>
</feature>
<dbReference type="Pfam" id="PF00059">
    <property type="entry name" value="Lectin_C"/>
    <property type="match status" value="2"/>
</dbReference>
<dbReference type="PROSITE" id="PS50041">
    <property type="entry name" value="C_TYPE_LECTIN_2"/>
    <property type="match status" value="2"/>
</dbReference>
<dbReference type="Gene3D" id="3.10.100.10">
    <property type="entry name" value="Mannose-Binding Protein A, subunit A"/>
    <property type="match status" value="2"/>
</dbReference>
<dbReference type="InterPro" id="IPR016186">
    <property type="entry name" value="C-type_lectin-like/link_sf"/>
</dbReference>
<accession>A0AAF3J8J0</accession>
<dbReference type="Proteomes" id="UP000887575">
    <property type="component" value="Unassembled WGS sequence"/>
</dbReference>
<dbReference type="AlphaFoldDB" id="A0AAF3J8J0"/>
<reference evidence="4" key="1">
    <citation type="submission" date="2024-02" db="UniProtKB">
        <authorList>
            <consortium name="WormBaseParasite"/>
        </authorList>
    </citation>
    <scope>IDENTIFICATION</scope>
</reference>
<dbReference type="SMART" id="SM00034">
    <property type="entry name" value="CLECT"/>
    <property type="match status" value="2"/>
</dbReference>
<protein>
    <submittedName>
        <fullName evidence="4">C-type lectin domain-containing protein</fullName>
    </submittedName>
</protein>
<dbReference type="InterPro" id="IPR050111">
    <property type="entry name" value="C-type_lectin/snaclec_domain"/>
</dbReference>
<organism evidence="3 4">
    <name type="scientific">Mesorhabditis belari</name>
    <dbReference type="NCBI Taxonomy" id="2138241"/>
    <lineage>
        <taxon>Eukaryota</taxon>
        <taxon>Metazoa</taxon>
        <taxon>Ecdysozoa</taxon>
        <taxon>Nematoda</taxon>
        <taxon>Chromadorea</taxon>
        <taxon>Rhabditida</taxon>
        <taxon>Rhabditina</taxon>
        <taxon>Rhabditomorpha</taxon>
        <taxon>Rhabditoidea</taxon>
        <taxon>Rhabditidae</taxon>
        <taxon>Mesorhabditinae</taxon>
        <taxon>Mesorhabditis</taxon>
    </lineage>
</organism>